<dbReference type="SUPFAM" id="SSF55681">
    <property type="entry name" value="Class II aaRS and biotin synthetases"/>
    <property type="match status" value="1"/>
</dbReference>
<reference evidence="7" key="1">
    <citation type="submission" date="2018-05" db="EMBL/GenBank/DDBJ databases">
        <authorList>
            <person name="Lanie J.A."/>
            <person name="Ng W.-L."/>
            <person name="Kazmierczak K.M."/>
            <person name="Andrzejewski T.M."/>
            <person name="Davidsen T.M."/>
            <person name="Wayne K.J."/>
            <person name="Tettelin H."/>
            <person name="Glass J.I."/>
            <person name="Rusch D."/>
            <person name="Podicherti R."/>
            <person name="Tsui H.-C.T."/>
            <person name="Winkler M.E."/>
        </authorList>
    </citation>
    <scope>NUCLEOTIDE SEQUENCE</scope>
</reference>
<dbReference type="GO" id="GO:0004815">
    <property type="term" value="F:aspartate-tRNA ligase activity"/>
    <property type="evidence" value="ECO:0007669"/>
    <property type="project" value="TreeGrafter"/>
</dbReference>
<dbReference type="Pfam" id="PF00152">
    <property type="entry name" value="tRNA-synt_2"/>
    <property type="match status" value="1"/>
</dbReference>
<dbReference type="GO" id="GO:0005524">
    <property type="term" value="F:ATP binding"/>
    <property type="evidence" value="ECO:0007669"/>
    <property type="project" value="UniProtKB-KW"/>
</dbReference>
<dbReference type="InterPro" id="IPR018149">
    <property type="entry name" value="Lys-tRNA-synth_II_C"/>
</dbReference>
<evidence type="ECO:0000256" key="4">
    <source>
        <dbReference type="ARBA" id="ARBA00022917"/>
    </source>
</evidence>
<dbReference type="GO" id="GO:0004824">
    <property type="term" value="F:lysine-tRNA ligase activity"/>
    <property type="evidence" value="ECO:0007669"/>
    <property type="project" value="InterPro"/>
</dbReference>
<dbReference type="InterPro" id="IPR045864">
    <property type="entry name" value="aa-tRNA-synth_II/BPL/LPL"/>
</dbReference>
<dbReference type="PANTHER" id="PTHR22594:SF5">
    <property type="entry name" value="ASPARTATE--TRNA LIGASE, MITOCHONDRIAL"/>
    <property type="match status" value="1"/>
</dbReference>
<keyword evidence="4" id="KW-0648">Protein biosynthesis</keyword>
<keyword evidence="5" id="KW-0030">Aminoacyl-tRNA synthetase</keyword>
<dbReference type="PRINTS" id="PR00982">
    <property type="entry name" value="TRNASYNTHLYS"/>
</dbReference>
<dbReference type="InterPro" id="IPR006195">
    <property type="entry name" value="aa-tRNA-synth_II"/>
</dbReference>
<dbReference type="InterPro" id="IPR004364">
    <property type="entry name" value="Aa-tRNA-synt_II"/>
</dbReference>
<accession>A0A383AYE5</accession>
<gene>
    <name evidence="7" type="ORF">METZ01_LOCUS465457</name>
</gene>
<keyword evidence="1" id="KW-0436">Ligase</keyword>
<dbReference type="GO" id="GO:0005737">
    <property type="term" value="C:cytoplasm"/>
    <property type="evidence" value="ECO:0007669"/>
    <property type="project" value="InterPro"/>
</dbReference>
<feature type="domain" description="Aminoacyl-transfer RNA synthetases class-II family profile" evidence="6">
    <location>
        <begin position="51"/>
        <end position="203"/>
    </location>
</feature>
<dbReference type="InterPro" id="IPR004115">
    <property type="entry name" value="GAD-like_sf"/>
</dbReference>
<dbReference type="Gene3D" id="3.30.930.10">
    <property type="entry name" value="Bira Bifunctional Protein, Domain 2"/>
    <property type="match status" value="1"/>
</dbReference>
<dbReference type="EMBL" id="UINC01195847">
    <property type="protein sequence ID" value="SVE12603.1"/>
    <property type="molecule type" value="Genomic_DNA"/>
</dbReference>
<dbReference type="Gene3D" id="3.30.1360.30">
    <property type="entry name" value="GAD-like domain"/>
    <property type="match status" value="1"/>
</dbReference>
<dbReference type="GO" id="GO:0006422">
    <property type="term" value="P:aspartyl-tRNA aminoacylation"/>
    <property type="evidence" value="ECO:0007669"/>
    <property type="project" value="TreeGrafter"/>
</dbReference>
<evidence type="ECO:0000256" key="5">
    <source>
        <dbReference type="ARBA" id="ARBA00023146"/>
    </source>
</evidence>
<evidence type="ECO:0000256" key="1">
    <source>
        <dbReference type="ARBA" id="ARBA00022598"/>
    </source>
</evidence>
<sequence>VEVYASELTVLNQSLTPPFYVNEDTTVDENVRLKYRYVDLRREVMKNAMIIRHKVVKYIRDFLDSEGFLEIETPILIKSTPEGARDHIVPSRLYPGNFYALPQSPQQLKQLLMVAGFEKYFQIARCFRDEDSRADRQPEFTQLDLEMSFVTQEDVLSLTEGLFSGLLESLFPEKKFMKPFPRLSYEQSMRDYGTDKPDLRFEMKMSDLGNIAKKTEFNVFHNVVDNQGIVKGFAAPGCGEFTRGQIDE</sequence>
<evidence type="ECO:0000256" key="3">
    <source>
        <dbReference type="ARBA" id="ARBA00022840"/>
    </source>
</evidence>
<dbReference type="AlphaFoldDB" id="A0A383AYE5"/>
<name>A0A383AYE5_9ZZZZ</name>
<feature type="non-terminal residue" evidence="7">
    <location>
        <position position="248"/>
    </location>
</feature>
<dbReference type="PROSITE" id="PS50862">
    <property type="entry name" value="AA_TRNA_LIGASE_II"/>
    <property type="match status" value="1"/>
</dbReference>
<evidence type="ECO:0000313" key="7">
    <source>
        <dbReference type="EMBL" id="SVE12603.1"/>
    </source>
</evidence>
<dbReference type="PANTHER" id="PTHR22594">
    <property type="entry name" value="ASPARTYL/LYSYL-TRNA SYNTHETASE"/>
    <property type="match status" value="1"/>
</dbReference>
<evidence type="ECO:0000259" key="6">
    <source>
        <dbReference type="PROSITE" id="PS50862"/>
    </source>
</evidence>
<keyword evidence="2" id="KW-0547">Nucleotide-binding</keyword>
<protein>
    <recommendedName>
        <fullName evidence="6">Aminoacyl-transfer RNA synthetases class-II family profile domain-containing protein</fullName>
    </recommendedName>
</protein>
<dbReference type="GO" id="GO:0006430">
    <property type="term" value="P:lysyl-tRNA aminoacylation"/>
    <property type="evidence" value="ECO:0007669"/>
    <property type="project" value="InterPro"/>
</dbReference>
<organism evidence="7">
    <name type="scientific">marine metagenome</name>
    <dbReference type="NCBI Taxonomy" id="408172"/>
    <lineage>
        <taxon>unclassified sequences</taxon>
        <taxon>metagenomes</taxon>
        <taxon>ecological metagenomes</taxon>
    </lineage>
</organism>
<proteinExistence type="predicted"/>
<feature type="non-terminal residue" evidence="7">
    <location>
        <position position="1"/>
    </location>
</feature>
<evidence type="ECO:0000256" key="2">
    <source>
        <dbReference type="ARBA" id="ARBA00022741"/>
    </source>
</evidence>
<keyword evidence="3" id="KW-0067">ATP-binding</keyword>